<gene>
    <name evidence="3" type="ORF">JZ751_028840</name>
</gene>
<reference evidence="3" key="1">
    <citation type="thesis" date="2021" institute="BYU ScholarsArchive" country="Provo, UT, USA">
        <title>Applications of and Algorithms for Genome Assembly and Genomic Analyses with an Emphasis on Marine Teleosts.</title>
        <authorList>
            <person name="Pickett B.D."/>
        </authorList>
    </citation>
    <scope>NUCLEOTIDE SEQUENCE</scope>
    <source>
        <strain evidence="3">HI-2016</strain>
    </source>
</reference>
<feature type="region of interest" description="Disordered" evidence="1">
    <location>
        <begin position="158"/>
        <end position="265"/>
    </location>
</feature>
<evidence type="ECO:0000256" key="2">
    <source>
        <dbReference type="SAM" id="SignalP"/>
    </source>
</evidence>
<evidence type="ECO:0000313" key="4">
    <source>
        <dbReference type="Proteomes" id="UP000824540"/>
    </source>
</evidence>
<accession>A0A8T2NAR3</accession>
<name>A0A8T2NAR3_9TELE</name>
<feature type="compositionally biased region" description="Acidic residues" evidence="1">
    <location>
        <begin position="255"/>
        <end position="265"/>
    </location>
</feature>
<sequence>MPYRNGLTVSKRKHGVYFSEFGLFSSLLFALCCFAASGSSGNDRGCRPCPNNCNCSIVGPQDSCVVNCSNIGLDRGPEAVDLPTDTNTLFRTEGVVPCHPFHSRGAHCALMADGFSEFPTKHQKNQDLSGFAQQLNGADTVTFFWVFLRPHPLVFPTPLSEVSSRNCGDTERETEPGGGGRKRKERQSPGPRAAREETMPSWLSLPSWTQPDRAIYSLRGEERGEDGRGEERGGEERRGEGSRGERRRGEGRGGEEEESVCTWED</sequence>
<keyword evidence="2" id="KW-0732">Signal</keyword>
<feature type="compositionally biased region" description="Basic and acidic residues" evidence="1">
    <location>
        <begin position="219"/>
        <end position="254"/>
    </location>
</feature>
<dbReference type="OrthoDB" id="8890096at2759"/>
<dbReference type="EMBL" id="JAFBMS010000089">
    <property type="protein sequence ID" value="KAG9337419.1"/>
    <property type="molecule type" value="Genomic_DNA"/>
</dbReference>
<proteinExistence type="predicted"/>
<organism evidence="3 4">
    <name type="scientific">Albula glossodonta</name>
    <name type="common">roundjaw bonefish</name>
    <dbReference type="NCBI Taxonomy" id="121402"/>
    <lineage>
        <taxon>Eukaryota</taxon>
        <taxon>Metazoa</taxon>
        <taxon>Chordata</taxon>
        <taxon>Craniata</taxon>
        <taxon>Vertebrata</taxon>
        <taxon>Euteleostomi</taxon>
        <taxon>Actinopterygii</taxon>
        <taxon>Neopterygii</taxon>
        <taxon>Teleostei</taxon>
        <taxon>Albuliformes</taxon>
        <taxon>Albulidae</taxon>
        <taxon>Albula</taxon>
    </lineage>
</organism>
<evidence type="ECO:0000256" key="1">
    <source>
        <dbReference type="SAM" id="MobiDB-lite"/>
    </source>
</evidence>
<feature type="signal peptide" evidence="2">
    <location>
        <begin position="1"/>
        <end position="40"/>
    </location>
</feature>
<protein>
    <submittedName>
        <fullName evidence="3">Uncharacterized protein</fullName>
    </submittedName>
</protein>
<dbReference type="Proteomes" id="UP000824540">
    <property type="component" value="Unassembled WGS sequence"/>
</dbReference>
<evidence type="ECO:0000313" key="3">
    <source>
        <dbReference type="EMBL" id="KAG9337419.1"/>
    </source>
</evidence>
<keyword evidence="4" id="KW-1185">Reference proteome</keyword>
<feature type="chain" id="PRO_5035754308" evidence="2">
    <location>
        <begin position="41"/>
        <end position="265"/>
    </location>
</feature>
<dbReference type="AlphaFoldDB" id="A0A8T2NAR3"/>
<comment type="caution">
    <text evidence="3">The sequence shown here is derived from an EMBL/GenBank/DDBJ whole genome shotgun (WGS) entry which is preliminary data.</text>
</comment>